<dbReference type="Pfam" id="PF01494">
    <property type="entry name" value="FAD_binding_3"/>
    <property type="match status" value="1"/>
</dbReference>
<dbReference type="Gene3D" id="3.50.50.60">
    <property type="entry name" value="FAD/NAD(P)-binding domain"/>
    <property type="match status" value="1"/>
</dbReference>
<evidence type="ECO:0000256" key="2">
    <source>
        <dbReference type="ARBA" id="ARBA00023033"/>
    </source>
</evidence>
<dbReference type="SUPFAM" id="SSF51905">
    <property type="entry name" value="FAD/NAD(P)-binding domain"/>
    <property type="match status" value="1"/>
</dbReference>
<dbReference type="InterPro" id="IPR036188">
    <property type="entry name" value="FAD/NAD-bd_sf"/>
</dbReference>
<proteinExistence type="predicted"/>
<sequence>MCQRKASVPVVAESPQHEVIIIGGGLVGFVLALALEKYTGRKVPVFERSATMLPNVGAGLVLQQNGLKVLRDIDETLYEAILQASSDFTERTWERHDGTVIAAAPESNSRGMQRWRLQNLLHEAVCRKGINVHWGKELTKVDSQSSSEYVRVNFADGTQTTTAWLMASDGVKSKVRRTVAPDVEWHYSGWTSFMGISHVESSKLRMPSSLTTKCHATFFPIGDFESCFQIHFPLSSTNPECWGTLTCKRSAEMCQKLANELEADGWDESFLQHLKTAQRSVQVGFGELNPTLKHWVYGRVVLLGDAAHPPHPFLGQGSQQGYEDAATLALLIEEFGLTAKSMELYETIRMSRVDLVAKCDAQMGDSQQRRASSSKLAFSQEDSVQRQIFFHETSPLLLAGAAHDYRQAIRDAIEPRKL</sequence>
<dbReference type="GO" id="GO:0004497">
    <property type="term" value="F:monooxygenase activity"/>
    <property type="evidence" value="ECO:0007669"/>
    <property type="project" value="UniProtKB-KW"/>
</dbReference>
<dbReference type="InterPro" id="IPR002938">
    <property type="entry name" value="FAD-bd"/>
</dbReference>
<name>A0A1Z5K2N9_FISSO</name>
<dbReference type="PANTHER" id="PTHR13789">
    <property type="entry name" value="MONOOXYGENASE"/>
    <property type="match status" value="1"/>
</dbReference>
<dbReference type="InterPro" id="IPR050493">
    <property type="entry name" value="FAD-dep_Monooxygenase_BioMet"/>
</dbReference>
<keyword evidence="1" id="KW-0560">Oxidoreductase</keyword>
<dbReference type="Proteomes" id="UP000198406">
    <property type="component" value="Unassembled WGS sequence"/>
</dbReference>
<protein>
    <recommendedName>
        <fullName evidence="3">FAD-binding domain-containing protein</fullName>
    </recommendedName>
</protein>
<feature type="domain" description="FAD-binding" evidence="3">
    <location>
        <begin position="18"/>
        <end position="335"/>
    </location>
</feature>
<evidence type="ECO:0000313" key="5">
    <source>
        <dbReference type="Proteomes" id="UP000198406"/>
    </source>
</evidence>
<accession>A0A1Z5K2N9</accession>
<keyword evidence="5" id="KW-1185">Reference proteome</keyword>
<dbReference type="InParanoid" id="A0A1Z5K2N9"/>
<dbReference type="AlphaFoldDB" id="A0A1Z5K2N9"/>
<dbReference type="GO" id="GO:0071949">
    <property type="term" value="F:FAD binding"/>
    <property type="evidence" value="ECO:0007669"/>
    <property type="project" value="InterPro"/>
</dbReference>
<dbReference type="PRINTS" id="PR00420">
    <property type="entry name" value="RNGMNOXGNASE"/>
</dbReference>
<reference evidence="4 5" key="1">
    <citation type="journal article" date="2015" name="Plant Cell">
        <title>Oil accumulation by the oleaginous diatom Fistulifera solaris as revealed by the genome and transcriptome.</title>
        <authorList>
            <person name="Tanaka T."/>
            <person name="Maeda Y."/>
            <person name="Veluchamy A."/>
            <person name="Tanaka M."/>
            <person name="Abida H."/>
            <person name="Marechal E."/>
            <person name="Bowler C."/>
            <person name="Muto M."/>
            <person name="Sunaga Y."/>
            <person name="Tanaka M."/>
            <person name="Yoshino T."/>
            <person name="Taniguchi T."/>
            <person name="Fukuda Y."/>
            <person name="Nemoto M."/>
            <person name="Matsumoto M."/>
            <person name="Wong P.S."/>
            <person name="Aburatani S."/>
            <person name="Fujibuchi W."/>
        </authorList>
    </citation>
    <scope>NUCLEOTIDE SEQUENCE [LARGE SCALE GENOMIC DNA]</scope>
    <source>
        <strain evidence="4 5">JPCC DA0580</strain>
    </source>
</reference>
<keyword evidence="2" id="KW-0503">Monooxygenase</keyword>
<evidence type="ECO:0000313" key="4">
    <source>
        <dbReference type="EMBL" id="GAX20298.1"/>
    </source>
</evidence>
<comment type="caution">
    <text evidence="4">The sequence shown here is derived from an EMBL/GenBank/DDBJ whole genome shotgun (WGS) entry which is preliminary data.</text>
</comment>
<dbReference type="OrthoDB" id="44631at2759"/>
<evidence type="ECO:0000256" key="1">
    <source>
        <dbReference type="ARBA" id="ARBA00023002"/>
    </source>
</evidence>
<organism evidence="4 5">
    <name type="scientific">Fistulifera solaris</name>
    <name type="common">Oleaginous diatom</name>
    <dbReference type="NCBI Taxonomy" id="1519565"/>
    <lineage>
        <taxon>Eukaryota</taxon>
        <taxon>Sar</taxon>
        <taxon>Stramenopiles</taxon>
        <taxon>Ochrophyta</taxon>
        <taxon>Bacillariophyta</taxon>
        <taxon>Bacillariophyceae</taxon>
        <taxon>Bacillariophycidae</taxon>
        <taxon>Naviculales</taxon>
        <taxon>Naviculaceae</taxon>
        <taxon>Fistulifera</taxon>
    </lineage>
</organism>
<evidence type="ECO:0000259" key="3">
    <source>
        <dbReference type="Pfam" id="PF01494"/>
    </source>
</evidence>
<dbReference type="PANTHER" id="PTHR13789:SF309">
    <property type="entry name" value="PUTATIVE (AFU_ORTHOLOGUE AFUA_6G14510)-RELATED"/>
    <property type="match status" value="1"/>
</dbReference>
<dbReference type="EMBL" id="BDSP01000147">
    <property type="protein sequence ID" value="GAX20298.1"/>
    <property type="molecule type" value="Genomic_DNA"/>
</dbReference>
<gene>
    <name evidence="4" type="ORF">FisN_9Hh003</name>
</gene>